<organism evidence="5 6">
    <name type="scientific">Candidatus Merdivivens pullistercoris</name>
    <dbReference type="NCBI Taxonomy" id="2840873"/>
    <lineage>
        <taxon>Bacteria</taxon>
        <taxon>Pseudomonadati</taxon>
        <taxon>Bacteroidota</taxon>
        <taxon>Bacteroidia</taxon>
        <taxon>Bacteroidales</taxon>
        <taxon>Muribaculaceae</taxon>
        <taxon>Muribaculaceae incertae sedis</taxon>
        <taxon>Candidatus Merdivivens</taxon>
    </lineage>
</organism>
<keyword evidence="3 5" id="KW-0067">ATP-binding</keyword>
<dbReference type="InterPro" id="IPR003439">
    <property type="entry name" value="ABC_transporter-like_ATP-bd"/>
</dbReference>
<keyword evidence="2" id="KW-0547">Nucleotide-binding</keyword>
<reference evidence="5" key="1">
    <citation type="submission" date="2020-10" db="EMBL/GenBank/DDBJ databases">
        <authorList>
            <person name="Gilroy R."/>
        </authorList>
    </citation>
    <scope>NUCLEOTIDE SEQUENCE</scope>
    <source>
        <strain evidence="5">10037</strain>
    </source>
</reference>
<dbReference type="InterPro" id="IPR027417">
    <property type="entry name" value="P-loop_NTPase"/>
</dbReference>
<evidence type="ECO:0000313" key="5">
    <source>
        <dbReference type="EMBL" id="MBO8465733.1"/>
    </source>
</evidence>
<reference evidence="5" key="2">
    <citation type="journal article" date="2021" name="PeerJ">
        <title>Extensive microbial diversity within the chicken gut microbiome revealed by metagenomics and culture.</title>
        <authorList>
            <person name="Gilroy R."/>
            <person name="Ravi A."/>
            <person name="Getino M."/>
            <person name="Pursley I."/>
            <person name="Horton D.L."/>
            <person name="Alikhan N.F."/>
            <person name="Baker D."/>
            <person name="Gharbi K."/>
            <person name="Hall N."/>
            <person name="Watson M."/>
            <person name="Adriaenssens E.M."/>
            <person name="Foster-Nyarko E."/>
            <person name="Jarju S."/>
            <person name="Secka A."/>
            <person name="Antonio M."/>
            <person name="Oren A."/>
            <person name="Chaudhuri R.R."/>
            <person name="La Ragione R."/>
            <person name="Hildebrand F."/>
            <person name="Pallen M.J."/>
        </authorList>
    </citation>
    <scope>NUCLEOTIDE SEQUENCE</scope>
    <source>
        <strain evidence="5">10037</strain>
    </source>
</reference>
<dbReference type="PANTHER" id="PTHR43023:SF6">
    <property type="entry name" value="INTERMEMBRANE PHOSPHOLIPID TRANSPORT SYSTEM ATP-BINDING PROTEIN MLAF"/>
    <property type="match status" value="1"/>
</dbReference>
<dbReference type="AlphaFoldDB" id="A0A9D9I5U3"/>
<dbReference type="SMART" id="SM00382">
    <property type="entry name" value="AAA"/>
    <property type="match status" value="1"/>
</dbReference>
<gene>
    <name evidence="5" type="ORF">IAB93_07045</name>
</gene>
<sequence length="249" mass="27375">MIETRHLTKTFNGKPAIDDISISFEAGKCNMVIGASGSGKTVLLKNIMGLLVPDEGEILYDGRDLNKMSKKERKSLYSEMGVLFQGSALFDFATVEENIVFPLEFFTRMTKAEKHDKADMLLERVGLSGANGKYPSELSGGMQKRVGIARAIALNPKYLFCDEPNSGLDPVTSVRIDELIAGITEEYDMTTIINTHDMNSIMGIGDSIDFIYEGKLKWHGDKNSLLHPGCKELEAFVNSNALARKIVGG</sequence>
<evidence type="ECO:0000256" key="2">
    <source>
        <dbReference type="ARBA" id="ARBA00022741"/>
    </source>
</evidence>
<proteinExistence type="predicted"/>
<dbReference type="Gene3D" id="3.40.50.300">
    <property type="entry name" value="P-loop containing nucleotide triphosphate hydrolases"/>
    <property type="match status" value="1"/>
</dbReference>
<dbReference type="Proteomes" id="UP000823597">
    <property type="component" value="Unassembled WGS sequence"/>
</dbReference>
<dbReference type="InterPro" id="IPR003593">
    <property type="entry name" value="AAA+_ATPase"/>
</dbReference>
<evidence type="ECO:0000313" key="6">
    <source>
        <dbReference type="Proteomes" id="UP000823597"/>
    </source>
</evidence>
<dbReference type="PANTHER" id="PTHR43023">
    <property type="entry name" value="PROTEIN TRIGALACTOSYLDIACYLGLYCEROL 3, CHLOROPLASTIC"/>
    <property type="match status" value="1"/>
</dbReference>
<dbReference type="EMBL" id="JADIME010000076">
    <property type="protein sequence ID" value="MBO8465733.1"/>
    <property type="molecule type" value="Genomic_DNA"/>
</dbReference>
<accession>A0A9D9I5U3</accession>
<comment type="caution">
    <text evidence="5">The sequence shown here is derived from an EMBL/GenBank/DDBJ whole genome shotgun (WGS) entry which is preliminary data.</text>
</comment>
<dbReference type="Pfam" id="PF00005">
    <property type="entry name" value="ABC_tran"/>
    <property type="match status" value="1"/>
</dbReference>
<dbReference type="GO" id="GO:0016887">
    <property type="term" value="F:ATP hydrolysis activity"/>
    <property type="evidence" value="ECO:0007669"/>
    <property type="project" value="InterPro"/>
</dbReference>
<dbReference type="SUPFAM" id="SSF52540">
    <property type="entry name" value="P-loop containing nucleoside triphosphate hydrolases"/>
    <property type="match status" value="1"/>
</dbReference>
<evidence type="ECO:0000256" key="3">
    <source>
        <dbReference type="ARBA" id="ARBA00022840"/>
    </source>
</evidence>
<evidence type="ECO:0000256" key="1">
    <source>
        <dbReference type="ARBA" id="ARBA00022448"/>
    </source>
</evidence>
<dbReference type="PROSITE" id="PS50893">
    <property type="entry name" value="ABC_TRANSPORTER_2"/>
    <property type="match status" value="1"/>
</dbReference>
<feature type="domain" description="ABC transporter" evidence="4">
    <location>
        <begin position="2"/>
        <end position="238"/>
    </location>
</feature>
<name>A0A9D9I5U3_9BACT</name>
<keyword evidence="1" id="KW-0813">Transport</keyword>
<dbReference type="PROSITE" id="PS00211">
    <property type="entry name" value="ABC_TRANSPORTER_1"/>
    <property type="match status" value="1"/>
</dbReference>
<evidence type="ECO:0000259" key="4">
    <source>
        <dbReference type="PROSITE" id="PS50893"/>
    </source>
</evidence>
<dbReference type="GO" id="GO:0005524">
    <property type="term" value="F:ATP binding"/>
    <property type="evidence" value="ECO:0007669"/>
    <property type="project" value="UniProtKB-KW"/>
</dbReference>
<protein>
    <submittedName>
        <fullName evidence="5">ATP-binding cassette domain-containing protein</fullName>
    </submittedName>
</protein>
<dbReference type="InterPro" id="IPR017871">
    <property type="entry name" value="ABC_transporter-like_CS"/>
</dbReference>